<name>A0ACB8CZF9_DERSI</name>
<organism evidence="1 2">
    <name type="scientific">Dermacentor silvarum</name>
    <name type="common">Tick</name>
    <dbReference type="NCBI Taxonomy" id="543639"/>
    <lineage>
        <taxon>Eukaryota</taxon>
        <taxon>Metazoa</taxon>
        <taxon>Ecdysozoa</taxon>
        <taxon>Arthropoda</taxon>
        <taxon>Chelicerata</taxon>
        <taxon>Arachnida</taxon>
        <taxon>Acari</taxon>
        <taxon>Parasitiformes</taxon>
        <taxon>Ixodida</taxon>
        <taxon>Ixodoidea</taxon>
        <taxon>Ixodidae</taxon>
        <taxon>Rhipicephalinae</taxon>
        <taxon>Dermacentor</taxon>
    </lineage>
</organism>
<reference evidence="1" key="1">
    <citation type="submission" date="2020-05" db="EMBL/GenBank/DDBJ databases">
        <title>Large-scale comparative analyses of tick genomes elucidate their genetic diversity and vector capacities.</title>
        <authorList>
            <person name="Jia N."/>
            <person name="Wang J."/>
            <person name="Shi W."/>
            <person name="Du L."/>
            <person name="Sun Y."/>
            <person name="Zhan W."/>
            <person name="Jiang J."/>
            <person name="Wang Q."/>
            <person name="Zhang B."/>
            <person name="Ji P."/>
            <person name="Sakyi L.B."/>
            <person name="Cui X."/>
            <person name="Yuan T."/>
            <person name="Jiang B."/>
            <person name="Yang W."/>
            <person name="Lam T.T.-Y."/>
            <person name="Chang Q."/>
            <person name="Ding S."/>
            <person name="Wang X."/>
            <person name="Zhu J."/>
            <person name="Ruan X."/>
            <person name="Zhao L."/>
            <person name="Wei J."/>
            <person name="Que T."/>
            <person name="Du C."/>
            <person name="Cheng J."/>
            <person name="Dai P."/>
            <person name="Han X."/>
            <person name="Huang E."/>
            <person name="Gao Y."/>
            <person name="Liu J."/>
            <person name="Shao H."/>
            <person name="Ye R."/>
            <person name="Li L."/>
            <person name="Wei W."/>
            <person name="Wang X."/>
            <person name="Wang C."/>
            <person name="Yang T."/>
            <person name="Huo Q."/>
            <person name="Li W."/>
            <person name="Guo W."/>
            <person name="Chen H."/>
            <person name="Zhou L."/>
            <person name="Ni X."/>
            <person name="Tian J."/>
            <person name="Zhou Y."/>
            <person name="Sheng Y."/>
            <person name="Liu T."/>
            <person name="Pan Y."/>
            <person name="Xia L."/>
            <person name="Li J."/>
            <person name="Zhao F."/>
            <person name="Cao W."/>
        </authorList>
    </citation>
    <scope>NUCLEOTIDE SEQUENCE</scope>
    <source>
        <strain evidence="1">Dsil-2018</strain>
    </source>
</reference>
<dbReference type="Proteomes" id="UP000821865">
    <property type="component" value="Chromosome 4"/>
</dbReference>
<dbReference type="EMBL" id="CM023473">
    <property type="protein sequence ID" value="KAH7954523.1"/>
    <property type="molecule type" value="Genomic_DNA"/>
</dbReference>
<gene>
    <name evidence="1" type="ORF">HPB49_019397</name>
</gene>
<keyword evidence="2" id="KW-1185">Reference proteome</keyword>
<sequence length="255" mass="28458">MRTYNMSGHTCVYTQKIDLNETNYKFLQGYKAGDQIVNHTLYAKLGENQTAGPWMVVSQDPGDAIPTIFPNVPAYLSKKLPPKRKTVSSNGGATSKRRKVHSIPKEPQSAENDVPSSSNCNGGYSILEVMTQYDLPNFPHLVKCMRNAVTSKGLLTPEGRVSNKYVKEAWKCDTSSSVTLRAIPHVTMAVSQPNGFEKKRVNLVVTFFSDEDLRGLYVYNSHVEHCYGTHCTKATSAFVSMMRDLIDTMTSRYAK</sequence>
<evidence type="ECO:0000313" key="1">
    <source>
        <dbReference type="EMBL" id="KAH7954523.1"/>
    </source>
</evidence>
<comment type="caution">
    <text evidence="1">The sequence shown here is derived from an EMBL/GenBank/DDBJ whole genome shotgun (WGS) entry which is preliminary data.</text>
</comment>
<accession>A0ACB8CZF9</accession>
<proteinExistence type="predicted"/>
<protein>
    <submittedName>
        <fullName evidence="1">Uncharacterized protein</fullName>
    </submittedName>
</protein>
<evidence type="ECO:0000313" key="2">
    <source>
        <dbReference type="Proteomes" id="UP000821865"/>
    </source>
</evidence>